<protein>
    <submittedName>
        <fullName evidence="1">Uncharacterized protein</fullName>
    </submittedName>
</protein>
<dbReference type="InterPro" id="IPR006311">
    <property type="entry name" value="TAT_signal"/>
</dbReference>
<dbReference type="RefSeq" id="WP_145239365.1">
    <property type="nucleotide sequence ID" value="NZ_CP036273.1"/>
</dbReference>
<dbReference type="Proteomes" id="UP000319576">
    <property type="component" value="Chromosome"/>
</dbReference>
<dbReference type="AlphaFoldDB" id="A0A517XTU8"/>
<name>A0A517XTU8_9BACT</name>
<proteinExistence type="predicted"/>
<dbReference type="OrthoDB" id="9553292at2"/>
<dbReference type="PROSITE" id="PS51318">
    <property type="entry name" value="TAT"/>
    <property type="match status" value="1"/>
</dbReference>
<dbReference type="EMBL" id="CP036273">
    <property type="protein sequence ID" value="QDU20936.1"/>
    <property type="molecule type" value="Genomic_DNA"/>
</dbReference>
<accession>A0A517XTU8</accession>
<sequence length="517" mass="55323">MSRPSRRDALSDIGRGMFVATLGTGVAGDLGLGTAWADDEPARLTFGDLDPLVNFIHETPADRILPAAVEKLRTGTDLRRLVAAAALANARAFGGEDYVGFHTMMALTPAFHMAAEESDAKKRPLPVLKVLYRNAARLGEVGGPRAEVLRPVTPGGEASGERLRELGRQKDMAGAERAFAAVAAGPVPDAVDGLMMLVDDGTEVHRTVIVSRAIDLLDFVGRERAHTLLRQSVRYCVKSETHPNTAVHNQEVRALLPKVLDQHRLLSATPGTRAPDDAWVEHFADTVFRATPAQAADAVAAALAEGFSPSAVGEALALASNQLVLRDAGRPPQWAQANKPAGSCHGDSVGVHSCDSTHAWRTIARAGGRRTAVTSLILAGYQIARDRGGRSEFLTWNPYPRPEHLESVRGVAADALLRELDGAVREKNQPRAAALAHRIGEANPGAARDVFALLRGYAISEDGALHAEKYYRTVTEEFAAARPAFRWRQLTALARVTASAHGYPAPGVAQARELLKG</sequence>
<gene>
    <name evidence="1" type="ORF">ETAA1_28990</name>
</gene>
<keyword evidence="2" id="KW-1185">Reference proteome</keyword>
<organism evidence="1 2">
    <name type="scientific">Urbifossiella limnaea</name>
    <dbReference type="NCBI Taxonomy" id="2528023"/>
    <lineage>
        <taxon>Bacteria</taxon>
        <taxon>Pseudomonadati</taxon>
        <taxon>Planctomycetota</taxon>
        <taxon>Planctomycetia</taxon>
        <taxon>Gemmatales</taxon>
        <taxon>Gemmataceae</taxon>
        <taxon>Urbifossiella</taxon>
    </lineage>
</organism>
<evidence type="ECO:0000313" key="1">
    <source>
        <dbReference type="EMBL" id="QDU20936.1"/>
    </source>
</evidence>
<evidence type="ECO:0000313" key="2">
    <source>
        <dbReference type="Proteomes" id="UP000319576"/>
    </source>
</evidence>
<reference evidence="1 2" key="1">
    <citation type="submission" date="2019-02" db="EMBL/GenBank/DDBJ databases">
        <title>Deep-cultivation of Planctomycetes and their phenomic and genomic characterization uncovers novel biology.</title>
        <authorList>
            <person name="Wiegand S."/>
            <person name="Jogler M."/>
            <person name="Boedeker C."/>
            <person name="Pinto D."/>
            <person name="Vollmers J."/>
            <person name="Rivas-Marin E."/>
            <person name="Kohn T."/>
            <person name="Peeters S.H."/>
            <person name="Heuer A."/>
            <person name="Rast P."/>
            <person name="Oberbeckmann S."/>
            <person name="Bunk B."/>
            <person name="Jeske O."/>
            <person name="Meyerdierks A."/>
            <person name="Storesund J.E."/>
            <person name="Kallscheuer N."/>
            <person name="Luecker S."/>
            <person name="Lage O.M."/>
            <person name="Pohl T."/>
            <person name="Merkel B.J."/>
            <person name="Hornburger P."/>
            <person name="Mueller R.-W."/>
            <person name="Bruemmer F."/>
            <person name="Labrenz M."/>
            <person name="Spormann A.M."/>
            <person name="Op den Camp H."/>
            <person name="Overmann J."/>
            <person name="Amann R."/>
            <person name="Jetten M.S.M."/>
            <person name="Mascher T."/>
            <person name="Medema M.H."/>
            <person name="Devos D.P."/>
            <person name="Kaster A.-K."/>
            <person name="Ovreas L."/>
            <person name="Rohde M."/>
            <person name="Galperin M.Y."/>
            <person name="Jogler C."/>
        </authorList>
    </citation>
    <scope>NUCLEOTIDE SEQUENCE [LARGE SCALE GENOMIC DNA]</scope>
    <source>
        <strain evidence="1 2">ETA_A1</strain>
    </source>
</reference>
<dbReference type="KEGG" id="uli:ETAA1_28990"/>